<reference evidence="1" key="1">
    <citation type="submission" date="2013-08" db="EMBL/GenBank/DDBJ databases">
        <title>Gene expansion shapes genome architecture in the human pathogen Lichtheimia corymbifera: an evolutionary genomics analysis in the ancient terrestrial Mucorales (Mucoromycotina).</title>
        <authorList>
            <person name="Schwartze V.U."/>
            <person name="Winter S."/>
            <person name="Shelest E."/>
            <person name="Marcet-Houben M."/>
            <person name="Horn F."/>
            <person name="Wehner S."/>
            <person name="Hoffmann K."/>
            <person name="Riege K."/>
            <person name="Sammeth M."/>
            <person name="Nowrousian M."/>
            <person name="Valiante V."/>
            <person name="Linde J."/>
            <person name="Jacobsen I.D."/>
            <person name="Marz M."/>
            <person name="Brakhage A.A."/>
            <person name="Gabaldon T."/>
            <person name="Bocker S."/>
            <person name="Voigt K."/>
        </authorList>
    </citation>
    <scope>NUCLEOTIDE SEQUENCE [LARGE SCALE GENOMIC DNA]</scope>
    <source>
        <strain evidence="1">FSU 9682</strain>
    </source>
</reference>
<accession>A0A068RT86</accession>
<keyword evidence="2" id="KW-1185">Reference proteome</keyword>
<protein>
    <submittedName>
        <fullName evidence="1">Uncharacterized protein</fullName>
    </submittedName>
</protein>
<dbReference type="AlphaFoldDB" id="A0A068RT86"/>
<sequence length="85" mass="10298">MGLMDKLKTQLDLWKLDKYTKRRNVAMPEFEPKDRDFYRHYYQDGVYLHQHQKPAAGVEKVHRKSTIMKRKSAPMIRCSETYNYS</sequence>
<organism evidence="1 2">
    <name type="scientific">Lichtheimia corymbifera JMRC:FSU:9682</name>
    <dbReference type="NCBI Taxonomy" id="1263082"/>
    <lineage>
        <taxon>Eukaryota</taxon>
        <taxon>Fungi</taxon>
        <taxon>Fungi incertae sedis</taxon>
        <taxon>Mucoromycota</taxon>
        <taxon>Mucoromycotina</taxon>
        <taxon>Mucoromycetes</taxon>
        <taxon>Mucorales</taxon>
        <taxon>Lichtheimiaceae</taxon>
        <taxon>Lichtheimia</taxon>
    </lineage>
</organism>
<dbReference type="EMBL" id="CBTN010000017">
    <property type="protein sequence ID" value="CDH53388.1"/>
    <property type="molecule type" value="Genomic_DNA"/>
</dbReference>
<dbReference type="VEuPathDB" id="FungiDB:LCOR_04744.1"/>
<name>A0A068RT86_9FUNG</name>
<dbReference type="Proteomes" id="UP000027586">
    <property type="component" value="Unassembled WGS sequence"/>
</dbReference>
<proteinExistence type="predicted"/>
<gene>
    <name evidence="1" type="ORF">LCOR_04744.1</name>
</gene>
<comment type="caution">
    <text evidence="1">The sequence shown here is derived from an EMBL/GenBank/DDBJ whole genome shotgun (WGS) entry which is preliminary data.</text>
</comment>
<evidence type="ECO:0000313" key="1">
    <source>
        <dbReference type="EMBL" id="CDH53388.1"/>
    </source>
</evidence>
<dbReference type="OrthoDB" id="2271250at2759"/>
<evidence type="ECO:0000313" key="2">
    <source>
        <dbReference type="Proteomes" id="UP000027586"/>
    </source>
</evidence>